<keyword evidence="1" id="KW-0175">Coiled coil</keyword>
<protein>
    <submittedName>
        <fullName evidence="2">Uncharacterized protein</fullName>
    </submittedName>
</protein>
<feature type="coiled-coil region" evidence="1">
    <location>
        <begin position="15"/>
        <end position="50"/>
    </location>
</feature>
<accession>A0ABT0MX57</accession>
<evidence type="ECO:0000313" key="3">
    <source>
        <dbReference type="Proteomes" id="UP001203069"/>
    </source>
</evidence>
<keyword evidence="3" id="KW-1185">Reference proteome</keyword>
<organism evidence="2 3">
    <name type="scientific">Brenneria tiliae</name>
    <dbReference type="NCBI Taxonomy" id="2914984"/>
    <lineage>
        <taxon>Bacteria</taxon>
        <taxon>Pseudomonadati</taxon>
        <taxon>Pseudomonadota</taxon>
        <taxon>Gammaproteobacteria</taxon>
        <taxon>Enterobacterales</taxon>
        <taxon>Pectobacteriaceae</taxon>
        <taxon>Brenneria</taxon>
    </lineage>
</organism>
<comment type="caution">
    <text evidence="2">The sequence shown here is derived from an EMBL/GenBank/DDBJ whole genome shotgun (WGS) entry which is preliminary data.</text>
</comment>
<reference evidence="2 3" key="1">
    <citation type="submission" date="2022-02" db="EMBL/GenBank/DDBJ databases">
        <title>Description of Brenneria tiliae sp. nov. isolated from symptomatic Tilia x moltkei and Tilia x europaea trees in the UK.</title>
        <authorList>
            <person name="Kile H."/>
        </authorList>
    </citation>
    <scope>NUCLEOTIDE SEQUENCE [LARGE SCALE GENOMIC DNA]</scope>
    <source>
        <strain evidence="2 3">MC1SB4.1</strain>
    </source>
</reference>
<gene>
    <name evidence="2" type="ORF">MFP26_17250</name>
</gene>
<proteinExistence type="predicted"/>
<name>A0ABT0MX57_9GAMM</name>
<dbReference type="EMBL" id="JAKPBZ010000114">
    <property type="protein sequence ID" value="MCL2894426.1"/>
    <property type="molecule type" value="Genomic_DNA"/>
</dbReference>
<evidence type="ECO:0000313" key="2">
    <source>
        <dbReference type="EMBL" id="MCL2894426.1"/>
    </source>
</evidence>
<sequence>MAESDPKEVTVSDGLAKMREAADKLTEEELEALAEEAKKAVEESREEAAKKR</sequence>
<dbReference type="RefSeq" id="WP_168197622.1">
    <property type="nucleotide sequence ID" value="NZ_JAKPBZ010000114.1"/>
</dbReference>
<dbReference type="Proteomes" id="UP001203069">
    <property type="component" value="Unassembled WGS sequence"/>
</dbReference>
<evidence type="ECO:0000256" key="1">
    <source>
        <dbReference type="SAM" id="Coils"/>
    </source>
</evidence>